<feature type="domain" description="DUF3848" evidence="1">
    <location>
        <begin position="6"/>
        <end position="100"/>
    </location>
</feature>
<dbReference type="Proteomes" id="UP001491552">
    <property type="component" value="Unassembled WGS sequence"/>
</dbReference>
<sequence>MTNEELNTQLYQKMFYEQEQFREWLLGQPPEEILNHCYTYTVREDILLALETNDLSDRQCQALLKSHTPLEDVFREFEHRESDYMENVFDAMCSRADEVIRREKHKEAAR</sequence>
<reference evidence="2 3" key="1">
    <citation type="submission" date="2024-03" db="EMBL/GenBank/DDBJ databases">
        <title>Human intestinal bacterial collection.</title>
        <authorList>
            <person name="Pauvert C."/>
            <person name="Hitch T.C.A."/>
            <person name="Clavel T."/>
        </authorList>
    </citation>
    <scope>NUCLEOTIDE SEQUENCE [LARGE SCALE GENOMIC DNA]</scope>
    <source>
        <strain evidence="2 3">CLA-AA-H192</strain>
    </source>
</reference>
<evidence type="ECO:0000259" key="1">
    <source>
        <dbReference type="Pfam" id="PF12959"/>
    </source>
</evidence>
<dbReference type="Pfam" id="PF12959">
    <property type="entry name" value="DUF3848"/>
    <property type="match status" value="1"/>
</dbReference>
<dbReference type="InterPro" id="IPR024380">
    <property type="entry name" value="DUF3848"/>
</dbReference>
<keyword evidence="3" id="KW-1185">Reference proteome</keyword>
<dbReference type="RefSeq" id="WP_349136184.1">
    <property type="nucleotide sequence ID" value="NZ_JBBMFF010000234.1"/>
</dbReference>
<comment type="caution">
    <text evidence="2">The sequence shown here is derived from an EMBL/GenBank/DDBJ whole genome shotgun (WGS) entry which is preliminary data.</text>
</comment>
<accession>A0ABV1G7X6</accession>
<evidence type="ECO:0000313" key="2">
    <source>
        <dbReference type="EMBL" id="MEQ2511471.1"/>
    </source>
</evidence>
<dbReference type="EMBL" id="JBBMFF010000234">
    <property type="protein sequence ID" value="MEQ2511471.1"/>
    <property type="molecule type" value="Genomic_DNA"/>
</dbReference>
<name>A0ABV1G7X6_9FIRM</name>
<evidence type="ECO:0000313" key="3">
    <source>
        <dbReference type="Proteomes" id="UP001491552"/>
    </source>
</evidence>
<protein>
    <submittedName>
        <fullName evidence="2">DUF3848 domain-containing protein</fullName>
    </submittedName>
</protein>
<proteinExistence type="predicted"/>
<gene>
    <name evidence="2" type="ORF">WMO66_09465</name>
</gene>
<organism evidence="2 3">
    <name type="scientific">Faecousia intestinalis</name>
    <dbReference type="NCBI Taxonomy" id="3133167"/>
    <lineage>
        <taxon>Bacteria</taxon>
        <taxon>Bacillati</taxon>
        <taxon>Bacillota</taxon>
        <taxon>Clostridia</taxon>
        <taxon>Eubacteriales</taxon>
        <taxon>Oscillospiraceae</taxon>
        <taxon>Faecousia</taxon>
    </lineage>
</organism>